<organism evidence="1 2">
    <name type="scientific">Legionella busanensis</name>
    <dbReference type="NCBI Taxonomy" id="190655"/>
    <lineage>
        <taxon>Bacteria</taxon>
        <taxon>Pseudomonadati</taxon>
        <taxon>Pseudomonadota</taxon>
        <taxon>Gammaproteobacteria</taxon>
        <taxon>Legionellales</taxon>
        <taxon>Legionellaceae</taxon>
        <taxon>Legionella</taxon>
    </lineage>
</organism>
<evidence type="ECO:0000313" key="2">
    <source>
        <dbReference type="Proteomes" id="UP000254794"/>
    </source>
</evidence>
<dbReference type="RefSeq" id="WP_115331767.1">
    <property type="nucleotide sequence ID" value="NZ_CAAAHP010000005.1"/>
</dbReference>
<gene>
    <name evidence="1" type="ORF">NCTC13316_02296</name>
</gene>
<reference evidence="1 2" key="1">
    <citation type="submission" date="2018-06" db="EMBL/GenBank/DDBJ databases">
        <authorList>
            <consortium name="Pathogen Informatics"/>
            <person name="Doyle S."/>
        </authorList>
    </citation>
    <scope>NUCLEOTIDE SEQUENCE [LARGE SCALE GENOMIC DNA]</scope>
    <source>
        <strain evidence="1 2">NCTC13316</strain>
    </source>
</reference>
<dbReference type="Proteomes" id="UP000254794">
    <property type="component" value="Unassembled WGS sequence"/>
</dbReference>
<evidence type="ECO:0000313" key="1">
    <source>
        <dbReference type="EMBL" id="STX52192.1"/>
    </source>
</evidence>
<dbReference type="EMBL" id="UGOD01000001">
    <property type="protein sequence ID" value="STX52192.1"/>
    <property type="molecule type" value="Genomic_DNA"/>
</dbReference>
<dbReference type="AlphaFoldDB" id="A0A378JVF4"/>
<proteinExistence type="predicted"/>
<dbReference type="OrthoDB" id="9930898at2"/>
<name>A0A378JVF4_9GAMM</name>
<keyword evidence="2" id="KW-1185">Reference proteome</keyword>
<sequence>MSKYFDFDEEELEEHNSIASYSDHKVEEYSLAQDYSLIKGFETAADIIIQKMSVDKEVGPEYDNLVYPLLNIYVCIIEFSLKLVLKNLLNHLNNGCEYLERPKSNKLIRLINNNHDLKELFKNLKDILNNKKHPHSNLDFKFIAEVIKSFKNNAASAISTQYHYTNMKYIYPFYQELKNIKIFKLHEDIKKIIYMALDYPNNEDFKLCELQFLTPWGLTKLKEIQQLSIESAKLFKNVLPRKKSQDPPAMNLTISAFIKDLKPTAEEVKFYDNIKHLPIKQKKALLTCLYLSYQPLSQINVETISDKEIDDKIYEYKHLYQRGIDNLKQYISEISQYQL</sequence>
<accession>A0A378JVF4</accession>
<protein>
    <submittedName>
        <fullName evidence="1">Uncharacterized protein</fullName>
    </submittedName>
</protein>